<dbReference type="Pfam" id="PF14559">
    <property type="entry name" value="TPR_19"/>
    <property type="match status" value="1"/>
</dbReference>
<evidence type="ECO:0000256" key="1">
    <source>
        <dbReference type="PROSITE-ProRule" id="PRU00339"/>
    </source>
</evidence>
<dbReference type="AlphaFoldDB" id="A0A1H2X2U9"/>
<dbReference type="Gene3D" id="1.25.40.10">
    <property type="entry name" value="Tetratricopeptide repeat domain"/>
    <property type="match status" value="1"/>
</dbReference>
<protein>
    <submittedName>
        <fullName evidence="2">Uncharacterized protein</fullName>
    </submittedName>
</protein>
<proteinExistence type="predicted"/>
<dbReference type="Proteomes" id="UP000182944">
    <property type="component" value="Unassembled WGS sequence"/>
</dbReference>
<dbReference type="InterPro" id="IPR011990">
    <property type="entry name" value="TPR-like_helical_dom_sf"/>
</dbReference>
<dbReference type="EMBL" id="FNNA01000002">
    <property type="protein sequence ID" value="SDW87233.1"/>
    <property type="molecule type" value="Genomic_DNA"/>
</dbReference>
<gene>
    <name evidence="2" type="ORF">SAMN05444276_102361</name>
</gene>
<evidence type="ECO:0000313" key="3">
    <source>
        <dbReference type="Proteomes" id="UP000182944"/>
    </source>
</evidence>
<dbReference type="SUPFAM" id="SSF48452">
    <property type="entry name" value="TPR-like"/>
    <property type="match status" value="1"/>
</dbReference>
<feature type="repeat" description="TPR" evidence="1">
    <location>
        <begin position="152"/>
        <end position="185"/>
    </location>
</feature>
<keyword evidence="1" id="KW-0802">TPR repeat</keyword>
<name>A0A1H2X2U9_9RHOB</name>
<dbReference type="InterPro" id="IPR019734">
    <property type="entry name" value="TPR_rpt"/>
</dbReference>
<sequence>MVHMRALPLQFQSAATALLGLMLGIFMTVAPLAADEAPAAPIPAAPTPDMDALFAELAQPEGDGWLRAQADIERAWSQSGSSALDFLLMRGEAALDAGEPVTAIGHLTALVENAPDFAAGWAARGAAMYLAGQAGPAIDDLAHALRAEPRHWPALTLLGTIYEEMGDRDRARAAFAASLAINPHQEDAMDGLARVSAGPAGQDA</sequence>
<dbReference type="PROSITE" id="PS50005">
    <property type="entry name" value="TPR"/>
    <property type="match status" value="1"/>
</dbReference>
<organism evidence="2 3">
    <name type="scientific">Paracoccus sanguinis</name>
    <dbReference type="NCBI Taxonomy" id="1545044"/>
    <lineage>
        <taxon>Bacteria</taxon>
        <taxon>Pseudomonadati</taxon>
        <taxon>Pseudomonadota</taxon>
        <taxon>Alphaproteobacteria</taxon>
        <taxon>Rhodobacterales</taxon>
        <taxon>Paracoccaceae</taxon>
        <taxon>Paracoccus</taxon>
    </lineage>
</organism>
<reference evidence="3" key="1">
    <citation type="submission" date="2016-10" db="EMBL/GenBank/DDBJ databases">
        <authorList>
            <person name="Varghese N."/>
            <person name="Submissions S."/>
        </authorList>
    </citation>
    <scope>NUCLEOTIDE SEQUENCE [LARGE SCALE GENOMIC DNA]</scope>
    <source>
        <strain evidence="3">DSM 29303</strain>
    </source>
</reference>
<dbReference type="SMART" id="SM00028">
    <property type="entry name" value="TPR"/>
    <property type="match status" value="3"/>
</dbReference>
<keyword evidence="3" id="KW-1185">Reference proteome</keyword>
<accession>A0A1H2X2U9</accession>
<dbReference type="STRING" id="1545044.SAMN05444276_102361"/>
<evidence type="ECO:0000313" key="2">
    <source>
        <dbReference type="EMBL" id="SDW87233.1"/>
    </source>
</evidence>